<keyword evidence="8" id="KW-1185">Reference proteome</keyword>
<dbReference type="InterPro" id="IPR011701">
    <property type="entry name" value="MFS"/>
</dbReference>
<feature type="transmembrane region" description="Helical" evidence="6">
    <location>
        <begin position="12"/>
        <end position="38"/>
    </location>
</feature>
<dbReference type="Gene3D" id="1.20.1250.20">
    <property type="entry name" value="MFS general substrate transporter like domains"/>
    <property type="match status" value="1"/>
</dbReference>
<gene>
    <name evidence="7" type="ordered locus">Caci_4528</name>
</gene>
<dbReference type="KEGG" id="cai:Caci_4528"/>
<proteinExistence type="predicted"/>
<dbReference type="InterPro" id="IPR036259">
    <property type="entry name" value="MFS_trans_sf"/>
</dbReference>
<keyword evidence="3 6" id="KW-0812">Transmembrane</keyword>
<dbReference type="Pfam" id="PF07690">
    <property type="entry name" value="MFS_1"/>
    <property type="match status" value="1"/>
</dbReference>
<dbReference type="PANTHER" id="PTHR23513:SF11">
    <property type="entry name" value="STAPHYLOFERRIN A TRANSPORTER"/>
    <property type="match status" value="1"/>
</dbReference>
<dbReference type="PANTHER" id="PTHR23513">
    <property type="entry name" value="INTEGRAL MEMBRANE EFFLUX PROTEIN-RELATED"/>
    <property type="match status" value="1"/>
</dbReference>
<feature type="transmembrane region" description="Helical" evidence="6">
    <location>
        <begin position="368"/>
        <end position="386"/>
    </location>
</feature>
<keyword evidence="5 6" id="KW-0472">Membrane</keyword>
<dbReference type="AlphaFoldDB" id="C7PXT1"/>
<accession>C7PXT1</accession>
<protein>
    <submittedName>
        <fullName evidence="7">Major facilitator superfamily MFS_1</fullName>
    </submittedName>
</protein>
<feature type="transmembrane region" description="Helical" evidence="6">
    <location>
        <begin position="291"/>
        <end position="321"/>
    </location>
</feature>
<dbReference type="HOGENOM" id="CLU_034180_17_3_11"/>
<keyword evidence="2" id="KW-1003">Cell membrane</keyword>
<dbReference type="STRING" id="479433.Caci_4528"/>
<dbReference type="RefSeq" id="WP_015793120.1">
    <property type="nucleotide sequence ID" value="NC_013131.1"/>
</dbReference>
<reference evidence="7 8" key="1">
    <citation type="journal article" date="2009" name="Stand. Genomic Sci.">
        <title>Complete genome sequence of Catenulispora acidiphila type strain (ID 139908).</title>
        <authorList>
            <person name="Copeland A."/>
            <person name="Lapidus A."/>
            <person name="Glavina Del Rio T."/>
            <person name="Nolan M."/>
            <person name="Lucas S."/>
            <person name="Chen F."/>
            <person name="Tice H."/>
            <person name="Cheng J.F."/>
            <person name="Bruce D."/>
            <person name="Goodwin L."/>
            <person name="Pitluck S."/>
            <person name="Mikhailova N."/>
            <person name="Pati A."/>
            <person name="Ivanova N."/>
            <person name="Mavromatis K."/>
            <person name="Chen A."/>
            <person name="Palaniappan K."/>
            <person name="Chain P."/>
            <person name="Land M."/>
            <person name="Hauser L."/>
            <person name="Chang Y.J."/>
            <person name="Jeffries C.D."/>
            <person name="Chertkov O."/>
            <person name="Brettin T."/>
            <person name="Detter J.C."/>
            <person name="Han C."/>
            <person name="Ali Z."/>
            <person name="Tindall B.J."/>
            <person name="Goker M."/>
            <person name="Bristow J."/>
            <person name="Eisen J.A."/>
            <person name="Markowitz V."/>
            <person name="Hugenholtz P."/>
            <person name="Kyrpides N.C."/>
            <person name="Klenk H.P."/>
        </authorList>
    </citation>
    <scope>NUCLEOTIDE SEQUENCE [LARGE SCALE GENOMIC DNA]</scope>
    <source>
        <strain evidence="8">DSM 44928 / JCM 14897 / NBRC 102108 / NRRL B-24433 / ID139908</strain>
    </source>
</reference>
<feature type="transmembrane region" description="Helical" evidence="6">
    <location>
        <begin position="73"/>
        <end position="93"/>
    </location>
</feature>
<feature type="transmembrane region" description="Helical" evidence="6">
    <location>
        <begin position="99"/>
        <end position="124"/>
    </location>
</feature>
<evidence type="ECO:0000256" key="5">
    <source>
        <dbReference type="ARBA" id="ARBA00023136"/>
    </source>
</evidence>
<dbReference type="GO" id="GO:0005886">
    <property type="term" value="C:plasma membrane"/>
    <property type="evidence" value="ECO:0007669"/>
    <property type="project" value="UniProtKB-SubCell"/>
</dbReference>
<dbReference type="OrthoDB" id="3539228at2"/>
<dbReference type="SUPFAM" id="SSF103473">
    <property type="entry name" value="MFS general substrate transporter"/>
    <property type="match status" value="1"/>
</dbReference>
<evidence type="ECO:0000256" key="6">
    <source>
        <dbReference type="SAM" id="Phobius"/>
    </source>
</evidence>
<feature type="transmembrane region" description="Helical" evidence="6">
    <location>
        <begin position="175"/>
        <end position="193"/>
    </location>
</feature>
<dbReference type="Proteomes" id="UP000000851">
    <property type="component" value="Chromosome"/>
</dbReference>
<sequence>MNPLREKPFRRFFLGQSISVTGGAATQIALCFAVLQITGSARDLSLVVSAQMIPTIALLLIGGGIGDRIGQALLLRVTHFGLGVTQGAMALCLLTKQPFGYLIALAFATGVLSAFAGPSLSGIVPQLVGPAGLQKANSLLASVRNAAMVLGPTLGGVLVSTIGGGWALVADSASFFVAGAMFCFVPVGDRPVLSDRKLFTELRQGWTYFRSSSWIWSMTAAFTVSGFLQMGAGQVLGLVLAKQTFGAEGWGVIISCRGAGQLIMSVLMIRVRVRRPLLVGQAVITLQAMPYLLLGLNAGVAAVAAASFVAGFGVTFASVAWDTSLHTYVPNAMMSRVVSYDQFGRSLAVPAGQLSIIPIADAFGTRHVMVATGVLFAVTMVAPLLLSSVRRVGTGDLDEAPDPAVAVPV</sequence>
<dbReference type="CDD" id="cd06173">
    <property type="entry name" value="MFS_MefA_like"/>
    <property type="match status" value="1"/>
</dbReference>
<dbReference type="InParanoid" id="C7PXT1"/>
<evidence type="ECO:0000256" key="3">
    <source>
        <dbReference type="ARBA" id="ARBA00022692"/>
    </source>
</evidence>
<evidence type="ECO:0000256" key="2">
    <source>
        <dbReference type="ARBA" id="ARBA00022475"/>
    </source>
</evidence>
<dbReference type="eggNOG" id="COG2814">
    <property type="taxonomic scope" value="Bacteria"/>
</dbReference>
<comment type="subcellular location">
    <subcellularLocation>
        <location evidence="1">Cell membrane</location>
        <topology evidence="1">Multi-pass membrane protein</topology>
    </subcellularLocation>
</comment>
<feature type="transmembrane region" description="Helical" evidence="6">
    <location>
        <begin position="214"/>
        <end position="237"/>
    </location>
</feature>
<evidence type="ECO:0000256" key="4">
    <source>
        <dbReference type="ARBA" id="ARBA00022989"/>
    </source>
</evidence>
<evidence type="ECO:0000313" key="7">
    <source>
        <dbReference type="EMBL" id="ACU73391.1"/>
    </source>
</evidence>
<name>C7PXT1_CATAD</name>
<organism evidence="7 8">
    <name type="scientific">Catenulispora acidiphila (strain DSM 44928 / JCM 14897 / NBRC 102108 / NRRL B-24433 / ID139908)</name>
    <dbReference type="NCBI Taxonomy" id="479433"/>
    <lineage>
        <taxon>Bacteria</taxon>
        <taxon>Bacillati</taxon>
        <taxon>Actinomycetota</taxon>
        <taxon>Actinomycetes</taxon>
        <taxon>Catenulisporales</taxon>
        <taxon>Catenulisporaceae</taxon>
        <taxon>Catenulispora</taxon>
    </lineage>
</organism>
<dbReference type="GO" id="GO:0022857">
    <property type="term" value="F:transmembrane transporter activity"/>
    <property type="evidence" value="ECO:0007669"/>
    <property type="project" value="InterPro"/>
</dbReference>
<feature type="transmembrane region" description="Helical" evidence="6">
    <location>
        <begin position="249"/>
        <end position="271"/>
    </location>
</feature>
<keyword evidence="4 6" id="KW-1133">Transmembrane helix</keyword>
<dbReference type="EMBL" id="CP001700">
    <property type="protein sequence ID" value="ACU73391.1"/>
    <property type="molecule type" value="Genomic_DNA"/>
</dbReference>
<evidence type="ECO:0000313" key="8">
    <source>
        <dbReference type="Proteomes" id="UP000000851"/>
    </source>
</evidence>
<evidence type="ECO:0000256" key="1">
    <source>
        <dbReference type="ARBA" id="ARBA00004651"/>
    </source>
</evidence>
<feature type="transmembrane region" description="Helical" evidence="6">
    <location>
        <begin position="44"/>
        <end position="61"/>
    </location>
</feature>
<feature type="transmembrane region" description="Helical" evidence="6">
    <location>
        <begin position="145"/>
        <end position="169"/>
    </location>
</feature>